<name>A0A7C9VAP6_9HYPH</name>
<dbReference type="AlphaFoldDB" id="A0A7C9VAP6"/>
<dbReference type="PANTHER" id="PTHR43685:SF2">
    <property type="entry name" value="GLYCOSYLTRANSFERASE 2-LIKE DOMAIN-CONTAINING PROTEIN"/>
    <property type="match status" value="1"/>
</dbReference>
<organism evidence="2 3">
    <name type="scientific">Mesorhizobium zhangyense</name>
    <dbReference type="NCBI Taxonomy" id="1776730"/>
    <lineage>
        <taxon>Bacteria</taxon>
        <taxon>Pseudomonadati</taxon>
        <taxon>Pseudomonadota</taxon>
        <taxon>Alphaproteobacteria</taxon>
        <taxon>Hyphomicrobiales</taxon>
        <taxon>Phyllobacteriaceae</taxon>
        <taxon>Mesorhizobium</taxon>
    </lineage>
</organism>
<dbReference type="CDD" id="cd00761">
    <property type="entry name" value="Glyco_tranf_GTA_type"/>
    <property type="match status" value="1"/>
</dbReference>
<evidence type="ECO:0000313" key="3">
    <source>
        <dbReference type="Proteomes" id="UP000481252"/>
    </source>
</evidence>
<dbReference type="InterPro" id="IPR029044">
    <property type="entry name" value="Nucleotide-diphossugar_trans"/>
</dbReference>
<dbReference type="SUPFAM" id="SSF53448">
    <property type="entry name" value="Nucleotide-diphospho-sugar transferases"/>
    <property type="match status" value="1"/>
</dbReference>
<dbReference type="InterPro" id="IPR050834">
    <property type="entry name" value="Glycosyltransf_2"/>
</dbReference>
<keyword evidence="2" id="KW-0808">Transferase</keyword>
<sequence length="320" mass="35300">MQPDVTFVIAAYNAETFLARAVQSALGQREVSVEVVVVDDCSGDGTVELARSFPPETVKVIALDKNRGPGGARNAGLEAASGRWIAVLDADDTVQPERLARMIRRAEVAGAQIAVDNLDVIREEPGTRETMFPHSHLEGVSEITLADFIAANILFEGTFNYGYMKPIFERRFIEEHQLRYDEKLRIGEDYIFLASALAKGGRCVAEPEPGYGYHIRDGSISRVLEQHHVKAMFEADAAFLREHRLDDAAKSAQARRTRSLEKAASFLALVQHLKDRAPLKAMGAALRDPVALTHLRMPIAARLRRFAEPLRSRKAAGQAG</sequence>
<dbReference type="PANTHER" id="PTHR43685">
    <property type="entry name" value="GLYCOSYLTRANSFERASE"/>
    <property type="match status" value="1"/>
</dbReference>
<dbReference type="RefSeq" id="WP_165114800.1">
    <property type="nucleotide sequence ID" value="NZ_JAAKZG010000002.1"/>
</dbReference>
<dbReference type="GO" id="GO:0016740">
    <property type="term" value="F:transferase activity"/>
    <property type="evidence" value="ECO:0007669"/>
    <property type="project" value="UniProtKB-KW"/>
</dbReference>
<feature type="domain" description="Glycosyltransferase 2-like" evidence="1">
    <location>
        <begin position="7"/>
        <end position="171"/>
    </location>
</feature>
<protein>
    <submittedName>
        <fullName evidence="2">Glycosyltransferase family 2 protein</fullName>
    </submittedName>
</protein>
<dbReference type="InterPro" id="IPR001173">
    <property type="entry name" value="Glyco_trans_2-like"/>
</dbReference>
<dbReference type="Gene3D" id="3.90.550.10">
    <property type="entry name" value="Spore Coat Polysaccharide Biosynthesis Protein SpsA, Chain A"/>
    <property type="match status" value="1"/>
</dbReference>
<comment type="caution">
    <text evidence="2">The sequence shown here is derived from an EMBL/GenBank/DDBJ whole genome shotgun (WGS) entry which is preliminary data.</text>
</comment>
<dbReference type="EMBL" id="JAAKZG010000002">
    <property type="protein sequence ID" value="NGN40291.1"/>
    <property type="molecule type" value="Genomic_DNA"/>
</dbReference>
<evidence type="ECO:0000259" key="1">
    <source>
        <dbReference type="Pfam" id="PF00535"/>
    </source>
</evidence>
<proteinExistence type="predicted"/>
<dbReference type="Proteomes" id="UP000481252">
    <property type="component" value="Unassembled WGS sequence"/>
</dbReference>
<dbReference type="Pfam" id="PF00535">
    <property type="entry name" value="Glycos_transf_2"/>
    <property type="match status" value="1"/>
</dbReference>
<reference evidence="2 3" key="1">
    <citation type="submission" date="2020-02" db="EMBL/GenBank/DDBJ databases">
        <title>Genome sequence of the type strain CGMCC 1.15528 of Mesorhizobium zhangyense.</title>
        <authorList>
            <person name="Gao J."/>
            <person name="Sun J."/>
        </authorList>
    </citation>
    <scope>NUCLEOTIDE SEQUENCE [LARGE SCALE GENOMIC DNA]</scope>
    <source>
        <strain evidence="2 3">CGMCC 1.15528</strain>
    </source>
</reference>
<evidence type="ECO:0000313" key="2">
    <source>
        <dbReference type="EMBL" id="NGN40291.1"/>
    </source>
</evidence>
<accession>A0A7C9VAP6</accession>
<gene>
    <name evidence="2" type="ORF">G6N74_04380</name>
</gene>
<keyword evidence="3" id="KW-1185">Reference proteome</keyword>